<dbReference type="InterPro" id="IPR029058">
    <property type="entry name" value="AB_hydrolase_fold"/>
</dbReference>
<dbReference type="PANTHER" id="PTHR10272:SF0">
    <property type="entry name" value="PLATELET-ACTIVATING FACTOR ACETYLHYDROLASE"/>
    <property type="match status" value="1"/>
</dbReference>
<dbReference type="InterPro" id="IPR041127">
    <property type="entry name" value="PET_hydrolase/cutinase-like"/>
</dbReference>
<feature type="chain" id="PRO_5013379402" evidence="4">
    <location>
        <begin position="22"/>
        <end position="345"/>
    </location>
</feature>
<feature type="signal peptide" evidence="4">
    <location>
        <begin position="1"/>
        <end position="21"/>
    </location>
</feature>
<dbReference type="GO" id="GO:0003847">
    <property type="term" value="F:1-alkyl-2-acetylglycerophosphocholine esterase activity"/>
    <property type="evidence" value="ECO:0007669"/>
    <property type="project" value="TreeGrafter"/>
</dbReference>
<comment type="caution">
    <text evidence="6">The sequence shown here is derived from an EMBL/GenBank/DDBJ whole genome shotgun (WGS) entry which is preliminary data.</text>
</comment>
<reference evidence="6 7" key="1">
    <citation type="journal article" date="2017" name="Nat. Microbiol.">
        <title>Natural product diversity associated with the nematode symbionts Photorhabdus and Xenorhabdus.</title>
        <authorList>
            <person name="Tobias N.J."/>
            <person name="Wolff H."/>
            <person name="Djahanschiri B."/>
            <person name="Grundmann F."/>
            <person name="Kronenwerth M."/>
            <person name="Shi Y.M."/>
            <person name="Simonyi S."/>
            <person name="Grun P."/>
            <person name="Shapiro-Ilan D."/>
            <person name="Pidot S.J."/>
            <person name="Stinear T.P."/>
            <person name="Ebersberger I."/>
            <person name="Bode H.B."/>
        </authorList>
    </citation>
    <scope>NUCLEOTIDE SEQUENCE [LARGE SCALE GENOMIC DNA]</scope>
    <source>
        <strain evidence="6 7">DSM 17904</strain>
    </source>
</reference>
<evidence type="ECO:0000256" key="2">
    <source>
        <dbReference type="ARBA" id="ARBA00022963"/>
    </source>
</evidence>
<evidence type="ECO:0000313" key="7">
    <source>
        <dbReference type="Proteomes" id="UP000222366"/>
    </source>
</evidence>
<keyword evidence="7" id="KW-1185">Reference proteome</keyword>
<evidence type="ECO:0000256" key="3">
    <source>
        <dbReference type="ARBA" id="ARBA00023098"/>
    </source>
</evidence>
<sequence>MFKRIVATIFLFLCFSVKISASENIGFREIFLDKNTERPLHFVMWYPSDDIGHTVIVGEHPTYYGISVIKDAIPDIEKHPLVVLSHGYGGNWRNLNWLAGELAKKGFIVATPNHPGTTTEDRNPLSAAQLWERPRDLSRVIDFILEQSDFAKLVDRERIAAIGHSLGGWSVVELTGARFNSDLLVTDCKTNQILASCNILSELGIGKNEITKAKLDGDLGDQRVKAIISLDLALTRGFSPQSLSMVNIPTLVITAGVDVGDMPAELESEHLAKNLPKEKSKYIVIDDAMHFSFRPNCKPNAIALIEKNNPKGGVICKDGGDRSRKEIHNEILNHILIFFQQVFPK</sequence>
<dbReference type="RefSeq" id="WP_099123781.1">
    <property type="nucleotide sequence ID" value="NZ_CAWNRH010000001.1"/>
</dbReference>
<dbReference type="EMBL" id="NJAJ01000001">
    <property type="protein sequence ID" value="PHM67857.1"/>
    <property type="molecule type" value="Genomic_DNA"/>
</dbReference>
<dbReference type="Pfam" id="PF12740">
    <property type="entry name" value="PETase"/>
    <property type="match status" value="1"/>
</dbReference>
<organism evidence="6 7">
    <name type="scientific">Xenorhabdus stockiae</name>
    <dbReference type="NCBI Taxonomy" id="351614"/>
    <lineage>
        <taxon>Bacteria</taxon>
        <taxon>Pseudomonadati</taxon>
        <taxon>Pseudomonadota</taxon>
        <taxon>Gammaproteobacteria</taxon>
        <taxon>Enterobacterales</taxon>
        <taxon>Morganellaceae</taxon>
        <taxon>Xenorhabdus</taxon>
    </lineage>
</organism>
<accession>A0A2D0KXB9</accession>
<evidence type="ECO:0000256" key="4">
    <source>
        <dbReference type="SAM" id="SignalP"/>
    </source>
</evidence>
<dbReference type="Proteomes" id="UP000222366">
    <property type="component" value="Unassembled WGS sequence"/>
</dbReference>
<evidence type="ECO:0000256" key="1">
    <source>
        <dbReference type="ARBA" id="ARBA00022801"/>
    </source>
</evidence>
<dbReference type="AlphaFoldDB" id="A0A2D0KXB9"/>
<name>A0A2D0KXB9_9GAMM</name>
<feature type="domain" description="PET hydrolase/cutinase-like" evidence="5">
    <location>
        <begin position="80"/>
        <end position="170"/>
    </location>
</feature>
<dbReference type="GO" id="GO:0016042">
    <property type="term" value="P:lipid catabolic process"/>
    <property type="evidence" value="ECO:0007669"/>
    <property type="project" value="UniProtKB-KW"/>
</dbReference>
<keyword evidence="6" id="KW-0449">Lipoprotein</keyword>
<dbReference type="PIRSF" id="PIRSF031982">
    <property type="entry name" value="UCP031982_abhydr"/>
    <property type="match status" value="1"/>
</dbReference>
<dbReference type="SUPFAM" id="SSF53474">
    <property type="entry name" value="alpha/beta-Hydrolases"/>
    <property type="match status" value="1"/>
</dbReference>
<protein>
    <submittedName>
        <fullName evidence="6">Lipoprotein signal peptide</fullName>
    </submittedName>
</protein>
<evidence type="ECO:0000259" key="5">
    <source>
        <dbReference type="Pfam" id="PF12740"/>
    </source>
</evidence>
<gene>
    <name evidence="6" type="ORF">Xsto_00147</name>
</gene>
<evidence type="ECO:0000313" key="6">
    <source>
        <dbReference type="EMBL" id="PHM67857.1"/>
    </source>
</evidence>
<dbReference type="InterPro" id="IPR016986">
    <property type="entry name" value="UCP031982_abhydr"/>
</dbReference>
<dbReference type="Gene3D" id="3.40.50.1820">
    <property type="entry name" value="alpha/beta hydrolase"/>
    <property type="match status" value="1"/>
</dbReference>
<keyword evidence="4" id="KW-0732">Signal</keyword>
<proteinExistence type="predicted"/>
<keyword evidence="3" id="KW-0443">Lipid metabolism</keyword>
<dbReference type="PANTHER" id="PTHR10272">
    <property type="entry name" value="PLATELET-ACTIVATING FACTOR ACETYLHYDROLASE"/>
    <property type="match status" value="1"/>
</dbReference>
<keyword evidence="2" id="KW-0442">Lipid degradation</keyword>
<keyword evidence="1" id="KW-0378">Hydrolase</keyword>